<dbReference type="Gene3D" id="3.40.50.2000">
    <property type="entry name" value="Glycogen Phosphorylase B"/>
    <property type="match status" value="2"/>
</dbReference>
<dbReference type="Pfam" id="PF13579">
    <property type="entry name" value="Glyco_trans_4_4"/>
    <property type="match status" value="1"/>
</dbReference>
<dbReference type="PANTHER" id="PTHR45947">
    <property type="entry name" value="SULFOQUINOVOSYL TRANSFERASE SQD2"/>
    <property type="match status" value="1"/>
</dbReference>
<evidence type="ECO:0000259" key="3">
    <source>
        <dbReference type="Pfam" id="PF00534"/>
    </source>
</evidence>
<name>A0ABY4MW14_9MICO</name>
<dbReference type="PANTHER" id="PTHR45947:SF13">
    <property type="entry name" value="TRANSFERASE"/>
    <property type="match status" value="1"/>
</dbReference>
<protein>
    <submittedName>
        <fullName evidence="5">Glycosyltransferase</fullName>
        <ecNumber evidence="5">2.4.-.-</ecNumber>
    </submittedName>
</protein>
<evidence type="ECO:0000259" key="4">
    <source>
        <dbReference type="Pfam" id="PF13579"/>
    </source>
</evidence>
<reference evidence="5" key="1">
    <citation type="submission" date="2022-05" db="EMBL/GenBank/DDBJ databases">
        <title>Complete genome sequence of toluene-degrading Gulosibacter sediminis strain ACHW.36C.</title>
        <authorList>
            <person name="Wai A.C."/>
            <person name="Lai G.K."/>
            <person name="Griffin S.D."/>
            <person name="Leung F.C."/>
        </authorList>
    </citation>
    <scope>NUCLEOTIDE SEQUENCE [LARGE SCALE GENOMIC DNA]</scope>
    <source>
        <strain evidence="5">ACHW.36C</strain>
    </source>
</reference>
<dbReference type="InterPro" id="IPR050194">
    <property type="entry name" value="Glycosyltransferase_grp1"/>
</dbReference>
<dbReference type="InterPro" id="IPR028098">
    <property type="entry name" value="Glyco_trans_4-like_N"/>
</dbReference>
<organism evidence="5">
    <name type="scientific">Gulosibacter sediminis</name>
    <dbReference type="NCBI Taxonomy" id="1729695"/>
    <lineage>
        <taxon>Bacteria</taxon>
        <taxon>Bacillati</taxon>
        <taxon>Actinomycetota</taxon>
        <taxon>Actinomycetes</taxon>
        <taxon>Micrococcales</taxon>
        <taxon>Microbacteriaceae</taxon>
        <taxon>Gulosibacter</taxon>
    </lineage>
</organism>
<dbReference type="GO" id="GO:0016757">
    <property type="term" value="F:glycosyltransferase activity"/>
    <property type="evidence" value="ECO:0007669"/>
    <property type="project" value="UniProtKB-KW"/>
</dbReference>
<evidence type="ECO:0000256" key="1">
    <source>
        <dbReference type="ARBA" id="ARBA00022676"/>
    </source>
</evidence>
<keyword evidence="2 5" id="KW-0808">Transferase</keyword>
<feature type="domain" description="Glycosyl transferase family 1" evidence="3">
    <location>
        <begin position="224"/>
        <end position="383"/>
    </location>
</feature>
<accession>A0ABY4MW14</accession>
<dbReference type="EC" id="2.4.-.-" evidence="5"/>
<keyword evidence="1 5" id="KW-0328">Glycosyltransferase</keyword>
<dbReference type="EMBL" id="CP097160">
    <property type="protein sequence ID" value="UQN14574.1"/>
    <property type="molecule type" value="Genomic_DNA"/>
</dbReference>
<dbReference type="InterPro" id="IPR001296">
    <property type="entry name" value="Glyco_trans_1"/>
</dbReference>
<dbReference type="SUPFAM" id="SSF53756">
    <property type="entry name" value="UDP-Glycosyltransferase/glycogen phosphorylase"/>
    <property type="match status" value="1"/>
</dbReference>
<proteinExistence type="predicted"/>
<gene>
    <name evidence="5" type="ORF">M3M28_11055</name>
</gene>
<evidence type="ECO:0000313" key="5">
    <source>
        <dbReference type="EMBL" id="UQN14574.1"/>
    </source>
</evidence>
<feature type="domain" description="Glycosyltransferase subfamily 4-like N-terminal" evidence="4">
    <location>
        <begin position="32"/>
        <end position="204"/>
    </location>
</feature>
<sequence length="413" mass="43696">MTSDAASVAPLGIAFVVLHTSPVDEPGTKDAGGMNVVVRAQAEVLARAGHRVELVTRRQRPDEPAVVELAPNLRLHSLTAGPARTIEKGEHEALIDEFRDALAALLRDVPVDVIHGEHWFSGIAALPVARELGVPLVQSFHSIAADASLPLSAGERAESPGRLEGEARLARESDALVVISDAERETAIERLGAAPERIFVVPPGVDQTVFYPADAVVAAPGAGRDRPRLIVGGRLHPLKSIDLAIDAVAKLPEASRPDLVVVGAPPPDSLDYERSLHDAVARHGLDERVRFTGPLSRAGFAGEMRESDLLLMPSHSETFGLVVLEAAACGLPAIAYRSGGLAESVRHNETGLLVDTREPADWAAAIARVLGDAGLYERLATTALAHARAMSWDASAGQLLEVYRELVNGAARG</sequence>
<evidence type="ECO:0000256" key="2">
    <source>
        <dbReference type="ARBA" id="ARBA00022679"/>
    </source>
</evidence>
<dbReference type="Pfam" id="PF00534">
    <property type="entry name" value="Glycos_transf_1"/>
    <property type="match status" value="1"/>
</dbReference>